<sequence>MKLSACVIVKNEEENIGTWLNSMKKLADEMIVVDTGSTDRTVEMAKAAGARVFHHPWQNDFAAAKNYALEKAEGDWILFLDADEYFSPQTIGKVRPMLQKVERSKKPIVGVICRLVNIDKDQGNRFTGAIFQLRIFKNSPDLRYEGKIHERIVDKRKDEHEMFATPELVIFHTGYSLHLIRRKLERNLEFLRQKEAEEGESLDDALHYMDCYFGLGDFTKAEEYARKAIASEIVYLGREGVEYWGLTRALLAAKRPREEILPILKEAMGKYPDLAEFPMEYGLLVWEEHDYLLAERMFRRGLELKEKAPKSLRSDNSLQMLPFVYMYLGKLAMMRRRPEEAADFFLRAVREYPYDKRLFLALYDILEGQEAADIIALLDTLYDREQDAAFLVEALRERMPTPVAAYYGRFLPPEKRDKTFLYMAAGRSDAAGVEFSARLSSFSALLAEAKGAQHILPEEDGASLLLADAYKARWRKKALPLVSIMIPTYNRPEFFELALQSALRQDYENLEIIVCDNSTDDRTKSLVEKYLGDSRLYYKRNKEAKTKEENFAPFEHLVQGEYLQWLMDDDILLDGKISKMMRAFRENPAASLVTSRRALIDENGCFLENIHVSGVPESEAEYSVFRAEDAGRETLVNIRNFLGEPSAVIFRRADLKNHYWQAESRGYRTISDIAMWLELLEKGDCIFFQKPLSCYRRHAAQEGQQAAVVLLSRLEWLRLIEEYYERRIFLTSEEEYRRPLELLYGEYLEQRDYFDRAAAGEYWQKYEEAMRGVRRVLENLKKKERAHGKRKGKR</sequence>
<feature type="domain" description="Glycosyltransferase 2-like" evidence="2">
    <location>
        <begin position="4"/>
        <end position="131"/>
    </location>
</feature>
<reference evidence="3 4" key="1">
    <citation type="submission" date="2023-04" db="EMBL/GenBank/DDBJ databases">
        <title>Genome Sequence of Selenomonas sputigena ATCC 33150.</title>
        <authorList>
            <person name="Miller D.P."/>
            <person name="Anvari S."/>
            <person name="Polson S.W."/>
            <person name="Macdonald M."/>
            <person name="Mcdowell J.V."/>
        </authorList>
    </citation>
    <scope>NUCLEOTIDE SEQUENCE [LARGE SCALE GENOMIC DNA]</scope>
    <source>
        <strain evidence="3 4">ATCC 33150</strain>
    </source>
</reference>
<protein>
    <submittedName>
        <fullName evidence="3">Glycosyltransferase</fullName>
        <ecNumber evidence="3">2.4.-.-</ecNumber>
    </submittedName>
</protein>
<dbReference type="SUPFAM" id="SSF53448">
    <property type="entry name" value="Nucleotide-diphospho-sugar transferases"/>
    <property type="match status" value="2"/>
</dbReference>
<dbReference type="InterPro" id="IPR029044">
    <property type="entry name" value="Nucleotide-diphossugar_trans"/>
</dbReference>
<dbReference type="Pfam" id="PF00535">
    <property type="entry name" value="Glycos_transf_2"/>
    <property type="match status" value="2"/>
</dbReference>
<dbReference type="PANTHER" id="PTHR43630:SF2">
    <property type="entry name" value="GLYCOSYLTRANSFERASE"/>
    <property type="match status" value="1"/>
</dbReference>
<dbReference type="GO" id="GO:0016757">
    <property type="term" value="F:glycosyltransferase activity"/>
    <property type="evidence" value="ECO:0007669"/>
    <property type="project" value="UniProtKB-KW"/>
</dbReference>
<keyword evidence="1" id="KW-0802">TPR repeat</keyword>
<organism evidence="3 4">
    <name type="scientific">Selenomonas sputigena</name>
    <dbReference type="NCBI Taxonomy" id="69823"/>
    <lineage>
        <taxon>Bacteria</taxon>
        <taxon>Bacillati</taxon>
        <taxon>Bacillota</taxon>
        <taxon>Negativicutes</taxon>
        <taxon>Selenomonadales</taxon>
        <taxon>Selenomonadaceae</taxon>
        <taxon>Selenomonas</taxon>
    </lineage>
</organism>
<dbReference type="PROSITE" id="PS50005">
    <property type="entry name" value="TPR"/>
    <property type="match status" value="1"/>
</dbReference>
<dbReference type="InterPro" id="IPR011990">
    <property type="entry name" value="TPR-like_helical_dom_sf"/>
</dbReference>
<keyword evidence="4" id="KW-1185">Reference proteome</keyword>
<dbReference type="InterPro" id="IPR001173">
    <property type="entry name" value="Glyco_trans_2-like"/>
</dbReference>
<keyword evidence="3" id="KW-0808">Transferase</keyword>
<dbReference type="Proteomes" id="UP001559623">
    <property type="component" value="Unassembled WGS sequence"/>
</dbReference>
<keyword evidence="3" id="KW-0328">Glycosyltransferase</keyword>
<dbReference type="SUPFAM" id="SSF48452">
    <property type="entry name" value="TPR-like"/>
    <property type="match status" value="1"/>
</dbReference>
<dbReference type="PANTHER" id="PTHR43630">
    <property type="entry name" value="POLY-BETA-1,6-N-ACETYL-D-GLUCOSAMINE SYNTHASE"/>
    <property type="match status" value="1"/>
</dbReference>
<feature type="repeat" description="TPR" evidence="1">
    <location>
        <begin position="322"/>
        <end position="355"/>
    </location>
</feature>
<proteinExistence type="predicted"/>
<feature type="domain" description="Glycosyltransferase 2-like" evidence="2">
    <location>
        <begin position="483"/>
        <end position="603"/>
    </location>
</feature>
<evidence type="ECO:0000313" key="4">
    <source>
        <dbReference type="Proteomes" id="UP001559623"/>
    </source>
</evidence>
<gene>
    <name evidence="3" type="ORF">QCO44_04055</name>
</gene>
<dbReference type="InterPro" id="IPR019734">
    <property type="entry name" value="TPR_rpt"/>
</dbReference>
<dbReference type="Gene3D" id="3.90.550.10">
    <property type="entry name" value="Spore Coat Polysaccharide Biosynthesis Protein SpsA, Chain A"/>
    <property type="match status" value="2"/>
</dbReference>
<accession>A0ABV3X5N8</accession>
<comment type="caution">
    <text evidence="3">The sequence shown here is derived from an EMBL/GenBank/DDBJ whole genome shotgun (WGS) entry which is preliminary data.</text>
</comment>
<dbReference type="CDD" id="cd02511">
    <property type="entry name" value="Beta4Glucosyltransferase"/>
    <property type="match status" value="1"/>
</dbReference>
<name>A0ABV3X5N8_9FIRM</name>
<dbReference type="RefSeq" id="WP_368846539.1">
    <property type="nucleotide sequence ID" value="NZ_CP194411.1"/>
</dbReference>
<evidence type="ECO:0000259" key="2">
    <source>
        <dbReference type="Pfam" id="PF00535"/>
    </source>
</evidence>
<evidence type="ECO:0000313" key="3">
    <source>
        <dbReference type="EMBL" id="MEX5284818.1"/>
    </source>
</evidence>
<dbReference type="Gene3D" id="1.25.40.10">
    <property type="entry name" value="Tetratricopeptide repeat domain"/>
    <property type="match status" value="1"/>
</dbReference>
<dbReference type="EC" id="2.4.-.-" evidence="3"/>
<dbReference type="EMBL" id="JARVLH010000002">
    <property type="protein sequence ID" value="MEX5284818.1"/>
    <property type="molecule type" value="Genomic_DNA"/>
</dbReference>
<evidence type="ECO:0000256" key="1">
    <source>
        <dbReference type="PROSITE-ProRule" id="PRU00339"/>
    </source>
</evidence>